<keyword evidence="2" id="KW-0472">Membrane</keyword>
<evidence type="ECO:0000313" key="6">
    <source>
        <dbReference type="Proteomes" id="UP000533017"/>
    </source>
</evidence>
<dbReference type="Proteomes" id="UP000199052">
    <property type="component" value="Unassembled WGS sequence"/>
</dbReference>
<keyword evidence="2" id="KW-1133">Transmembrane helix</keyword>
<dbReference type="Proteomes" id="UP000533017">
    <property type="component" value="Unassembled WGS sequence"/>
</dbReference>
<dbReference type="AlphaFoldDB" id="A0A1I2U6A6"/>
<sequence length="191" mass="19179">MLVVLLIVEVVLAVVYAIFSLGPRRGVFAALAADPAGVGRAEATASDRTNLVLFTALGLCTVAAVALGAWWASRAARASRSGPVRWGPAWWVVTIVAAVLIAAALVLHAGGDTGRIATGYVLLGLGCVLVAGSAAWALRVVRRNSRHSTSHPGGTGGTGAVGAAGGNEQVGSGSERGRTGPDSEGPGHLVR</sequence>
<dbReference type="OrthoDB" id="9870498at2"/>
<dbReference type="EMBL" id="FOOI01000008">
    <property type="protein sequence ID" value="SFG72685.1"/>
    <property type="molecule type" value="Genomic_DNA"/>
</dbReference>
<gene>
    <name evidence="3" type="ORF">FHR37_005312</name>
    <name evidence="4" type="ORF">SAMN05421678_10842</name>
</gene>
<evidence type="ECO:0000313" key="5">
    <source>
        <dbReference type="Proteomes" id="UP000199052"/>
    </source>
</evidence>
<proteinExistence type="predicted"/>
<keyword evidence="2" id="KW-0812">Transmembrane</keyword>
<evidence type="ECO:0000313" key="3">
    <source>
        <dbReference type="EMBL" id="NYH86461.1"/>
    </source>
</evidence>
<keyword evidence="6" id="KW-1185">Reference proteome</keyword>
<accession>A0A1I2U6A6</accession>
<reference evidence="3 6" key="2">
    <citation type="submission" date="2020-07" db="EMBL/GenBank/DDBJ databases">
        <title>Sequencing the genomes of 1000 actinobacteria strains.</title>
        <authorList>
            <person name="Klenk H.-P."/>
        </authorList>
    </citation>
    <scope>NUCLEOTIDE SEQUENCE [LARGE SCALE GENOMIC DNA]</scope>
    <source>
        <strain evidence="3 6">DSM 45117</strain>
    </source>
</reference>
<dbReference type="RefSeq" id="WP_092883864.1">
    <property type="nucleotide sequence ID" value="NZ_FOOI01000008.1"/>
</dbReference>
<evidence type="ECO:0000313" key="4">
    <source>
        <dbReference type="EMBL" id="SFG72685.1"/>
    </source>
</evidence>
<name>A0A1I2U6A6_9ACTN</name>
<organism evidence="4 5">
    <name type="scientific">Actinopolymorpha cephalotaxi</name>
    <dbReference type="NCBI Taxonomy" id="504797"/>
    <lineage>
        <taxon>Bacteria</taxon>
        <taxon>Bacillati</taxon>
        <taxon>Actinomycetota</taxon>
        <taxon>Actinomycetes</taxon>
        <taxon>Propionibacteriales</taxon>
        <taxon>Actinopolymorphaceae</taxon>
        <taxon>Actinopolymorpha</taxon>
    </lineage>
</organism>
<reference evidence="4 5" key="1">
    <citation type="submission" date="2016-10" db="EMBL/GenBank/DDBJ databases">
        <authorList>
            <person name="de Groot N.N."/>
        </authorList>
    </citation>
    <scope>NUCLEOTIDE SEQUENCE [LARGE SCALE GENOMIC DNA]</scope>
    <source>
        <strain evidence="4 5">CPCC 202808</strain>
    </source>
</reference>
<evidence type="ECO:0000256" key="2">
    <source>
        <dbReference type="SAM" id="Phobius"/>
    </source>
</evidence>
<feature type="transmembrane region" description="Helical" evidence="2">
    <location>
        <begin position="119"/>
        <end position="138"/>
    </location>
</feature>
<feature type="transmembrane region" description="Helical" evidence="2">
    <location>
        <begin position="84"/>
        <end position="107"/>
    </location>
</feature>
<evidence type="ECO:0000256" key="1">
    <source>
        <dbReference type="SAM" id="MobiDB-lite"/>
    </source>
</evidence>
<dbReference type="EMBL" id="JACBZA010000001">
    <property type="protein sequence ID" value="NYH86461.1"/>
    <property type="molecule type" value="Genomic_DNA"/>
</dbReference>
<protein>
    <submittedName>
        <fullName evidence="3">Uncharacterized membrane protein YidH (DUF202 family)</fullName>
    </submittedName>
</protein>
<feature type="transmembrane region" description="Helical" evidence="2">
    <location>
        <begin position="51"/>
        <end position="72"/>
    </location>
</feature>
<feature type="region of interest" description="Disordered" evidence="1">
    <location>
        <begin position="146"/>
        <end position="191"/>
    </location>
</feature>
<feature type="compositionally biased region" description="Gly residues" evidence="1">
    <location>
        <begin position="153"/>
        <end position="165"/>
    </location>
</feature>